<protein>
    <submittedName>
        <fullName evidence="2">Glycosyltransferase involved in cell wall bisynthesis</fullName>
    </submittedName>
</protein>
<evidence type="ECO:0000259" key="1">
    <source>
        <dbReference type="Pfam" id="PF00534"/>
    </source>
</evidence>
<reference evidence="2 3" key="1">
    <citation type="submission" date="2016-11" db="EMBL/GenBank/DDBJ databases">
        <authorList>
            <person name="Jaros S."/>
            <person name="Januszkiewicz K."/>
            <person name="Wedrychowicz H."/>
        </authorList>
    </citation>
    <scope>NUCLEOTIDE SEQUENCE [LARGE SCALE GENOMIC DNA]</scope>
    <source>
        <strain evidence="2 3">DSM 18772</strain>
    </source>
</reference>
<evidence type="ECO:0000313" key="3">
    <source>
        <dbReference type="Proteomes" id="UP000184510"/>
    </source>
</evidence>
<keyword evidence="3" id="KW-1185">Reference proteome</keyword>
<dbReference type="GO" id="GO:0016757">
    <property type="term" value="F:glycosyltransferase activity"/>
    <property type="evidence" value="ECO:0007669"/>
    <property type="project" value="InterPro"/>
</dbReference>
<dbReference type="InParanoid" id="A0A1M6DI74"/>
<organism evidence="2 3">
    <name type="scientific">Rubritalea squalenifaciens DSM 18772</name>
    <dbReference type="NCBI Taxonomy" id="1123071"/>
    <lineage>
        <taxon>Bacteria</taxon>
        <taxon>Pseudomonadati</taxon>
        <taxon>Verrucomicrobiota</taxon>
        <taxon>Verrucomicrobiia</taxon>
        <taxon>Verrucomicrobiales</taxon>
        <taxon>Rubritaleaceae</taxon>
        <taxon>Rubritalea</taxon>
    </lineage>
</organism>
<proteinExistence type="predicted"/>
<sequence>MKVFLSAYACAPHRGSEQGVGWRWTEGLSDRVELTVLTRRSKRQSIEEAVLAAPEESPLRRVQFIYCDLPRVFTWLKKKGILPTLVYYIIWQVLVATRYREEANQHDLVHHLTFCSILCPGFWRVDHAKFVVGPVGGPIVPEAFLPLFGRLGGLVQRGRAWVVRNFDKIPTIKETYLKASVVVPANTDTQLILQSAGIGTSEVLLDTGCPDVPADVIRPTSSAGEPVRFVYAGRLERRKGLELQLRALAKARLLLDGEKEVTLNIIGGGPDESRLKGLAAQLGLSKAVTFSGAISRDEVLRSYTKADVFLFTSIRDTSASVNLEAMACGLPIVCLSHQGVAEITSEDTAIRLEPKDIEGSIDDLAQAIVNISQDDDLRQQMGLRARQRASEKFSWETKFDRMMNYYAEATQR</sequence>
<dbReference type="STRING" id="1123071.SAMN02745181_0744"/>
<dbReference type="SUPFAM" id="SSF53756">
    <property type="entry name" value="UDP-Glycosyltransferase/glycogen phosphorylase"/>
    <property type="match status" value="1"/>
</dbReference>
<dbReference type="EMBL" id="FQYR01000002">
    <property type="protein sequence ID" value="SHI72708.1"/>
    <property type="molecule type" value="Genomic_DNA"/>
</dbReference>
<name>A0A1M6DI74_9BACT</name>
<dbReference type="Proteomes" id="UP000184510">
    <property type="component" value="Unassembled WGS sequence"/>
</dbReference>
<gene>
    <name evidence="2" type="ORF">SAMN02745181_0744</name>
</gene>
<feature type="domain" description="Glycosyl transferase family 1" evidence="1">
    <location>
        <begin position="222"/>
        <end position="388"/>
    </location>
</feature>
<dbReference type="PANTHER" id="PTHR45947:SF3">
    <property type="entry name" value="SULFOQUINOVOSYL TRANSFERASE SQD2"/>
    <property type="match status" value="1"/>
</dbReference>
<accession>A0A1M6DI74</accession>
<dbReference type="InterPro" id="IPR001296">
    <property type="entry name" value="Glyco_trans_1"/>
</dbReference>
<dbReference type="PANTHER" id="PTHR45947">
    <property type="entry name" value="SULFOQUINOVOSYL TRANSFERASE SQD2"/>
    <property type="match status" value="1"/>
</dbReference>
<dbReference type="AlphaFoldDB" id="A0A1M6DI74"/>
<dbReference type="InterPro" id="IPR050194">
    <property type="entry name" value="Glycosyltransferase_grp1"/>
</dbReference>
<keyword evidence="2" id="KW-0808">Transferase</keyword>
<dbReference type="Pfam" id="PF00534">
    <property type="entry name" value="Glycos_transf_1"/>
    <property type="match status" value="1"/>
</dbReference>
<dbReference type="Gene3D" id="3.40.50.2000">
    <property type="entry name" value="Glycogen Phosphorylase B"/>
    <property type="match status" value="2"/>
</dbReference>
<evidence type="ECO:0000313" key="2">
    <source>
        <dbReference type="EMBL" id="SHI72708.1"/>
    </source>
</evidence>
<dbReference type="FunCoup" id="A0A1M6DI74">
    <property type="interactions" value="212"/>
</dbReference>
<dbReference type="CDD" id="cd03801">
    <property type="entry name" value="GT4_PimA-like"/>
    <property type="match status" value="1"/>
</dbReference>